<dbReference type="Pfam" id="PF03661">
    <property type="entry name" value="TMEM33_Pom33"/>
    <property type="match status" value="1"/>
</dbReference>
<proteinExistence type="inferred from homology"/>
<dbReference type="GO" id="GO:0016020">
    <property type="term" value="C:membrane"/>
    <property type="evidence" value="ECO:0007669"/>
    <property type="project" value="UniProtKB-SubCell"/>
</dbReference>
<dbReference type="InterPro" id="IPR005344">
    <property type="entry name" value="TMEM33/Pom33"/>
</dbReference>
<dbReference type="WBParaSite" id="TTAC_0000294801-mRNA-1">
    <property type="protein sequence ID" value="TTAC_0000294801-mRNA-1"/>
    <property type="gene ID" value="TTAC_0000294801"/>
</dbReference>
<evidence type="ECO:0000256" key="4">
    <source>
        <dbReference type="ARBA" id="ARBA00022989"/>
    </source>
</evidence>
<feature type="transmembrane region" description="Helical" evidence="6">
    <location>
        <begin position="86"/>
        <end position="112"/>
    </location>
</feature>
<keyword evidence="3 6" id="KW-0812">Transmembrane</keyword>
<keyword evidence="5 6" id="KW-0472">Membrane</keyword>
<evidence type="ECO:0000256" key="2">
    <source>
        <dbReference type="ARBA" id="ARBA00007322"/>
    </source>
</evidence>
<accession>A0A0R3WQA8</accession>
<name>A0A0R3WQA8_HYDTA</name>
<dbReference type="PANTHER" id="PTHR12703">
    <property type="entry name" value="TRANSMEMBRANE PROTEIN 33"/>
    <property type="match status" value="1"/>
</dbReference>
<dbReference type="AlphaFoldDB" id="A0A0R3WQA8"/>
<dbReference type="PANTHER" id="PTHR12703:SF4">
    <property type="entry name" value="TRANSMEMBRANE PROTEIN 33"/>
    <property type="match status" value="1"/>
</dbReference>
<comment type="similarity">
    <text evidence="2">Belongs to the PER33/POM33 family.</text>
</comment>
<dbReference type="GO" id="GO:0071786">
    <property type="term" value="P:endoplasmic reticulum tubular network organization"/>
    <property type="evidence" value="ECO:0007669"/>
    <property type="project" value="TreeGrafter"/>
</dbReference>
<feature type="transmembrane region" description="Helical" evidence="6">
    <location>
        <begin position="162"/>
        <end position="187"/>
    </location>
</feature>
<feature type="transmembrane region" description="Helical" evidence="6">
    <location>
        <begin position="16"/>
        <end position="35"/>
    </location>
</feature>
<dbReference type="STRING" id="6205.A0A0R3WQA8"/>
<sequence length="245" mass="28069">LPQAFLSSNWSNTLMYITRLVTILSCLLFFLGTPFGNTYPWYQRALIANAATFALRLHQRIAQRGNQPRLSQESMQLIVSEDSLHYLLYSVIFLLTPPVTVALAPIFCFAFLHCLGFTQNLLMLYAGKSENPSILTKKILDCISMAQGHSDNVLRIIAIHEILLMVISIVLAFSGRIPLLPFFYYHFLKLRYTSRRNPYCRRVFSELRIAFHQLADHPNCPQFVRSIIRGTVNFISRLSPSEHTA</sequence>
<dbReference type="GO" id="GO:0005783">
    <property type="term" value="C:endoplasmic reticulum"/>
    <property type="evidence" value="ECO:0007669"/>
    <property type="project" value="TreeGrafter"/>
</dbReference>
<comment type="subcellular location">
    <subcellularLocation>
        <location evidence="1">Membrane</location>
        <topology evidence="1">Multi-pass membrane protein</topology>
    </subcellularLocation>
</comment>
<evidence type="ECO:0000256" key="6">
    <source>
        <dbReference type="SAM" id="Phobius"/>
    </source>
</evidence>
<evidence type="ECO:0000313" key="7">
    <source>
        <dbReference type="WBParaSite" id="TTAC_0000294801-mRNA-1"/>
    </source>
</evidence>
<dbReference type="InterPro" id="IPR051645">
    <property type="entry name" value="PER33/POM33_regulator"/>
</dbReference>
<evidence type="ECO:0000256" key="1">
    <source>
        <dbReference type="ARBA" id="ARBA00004141"/>
    </source>
</evidence>
<keyword evidence="4 6" id="KW-1133">Transmembrane helix</keyword>
<evidence type="ECO:0000256" key="3">
    <source>
        <dbReference type="ARBA" id="ARBA00022692"/>
    </source>
</evidence>
<organism evidence="7">
    <name type="scientific">Hydatigena taeniaeformis</name>
    <name type="common">Feline tapeworm</name>
    <name type="synonym">Taenia taeniaeformis</name>
    <dbReference type="NCBI Taxonomy" id="6205"/>
    <lineage>
        <taxon>Eukaryota</taxon>
        <taxon>Metazoa</taxon>
        <taxon>Spiralia</taxon>
        <taxon>Lophotrochozoa</taxon>
        <taxon>Platyhelminthes</taxon>
        <taxon>Cestoda</taxon>
        <taxon>Eucestoda</taxon>
        <taxon>Cyclophyllidea</taxon>
        <taxon>Taeniidae</taxon>
        <taxon>Hydatigera</taxon>
    </lineage>
</organism>
<protein>
    <submittedName>
        <fullName evidence="7">Transmembrane protein 33</fullName>
    </submittedName>
</protein>
<reference evidence="7" key="1">
    <citation type="submission" date="2017-02" db="UniProtKB">
        <authorList>
            <consortium name="WormBaseParasite"/>
        </authorList>
    </citation>
    <scope>IDENTIFICATION</scope>
</reference>
<dbReference type="GO" id="GO:0061024">
    <property type="term" value="P:membrane organization"/>
    <property type="evidence" value="ECO:0007669"/>
    <property type="project" value="TreeGrafter"/>
</dbReference>
<evidence type="ECO:0000256" key="5">
    <source>
        <dbReference type="ARBA" id="ARBA00023136"/>
    </source>
</evidence>